<keyword evidence="7" id="KW-1185">Reference proteome</keyword>
<evidence type="ECO:0000256" key="2">
    <source>
        <dbReference type="ARBA" id="ARBA00023002"/>
    </source>
</evidence>
<dbReference type="Proteomes" id="UP001629744">
    <property type="component" value="Unassembled WGS sequence"/>
</dbReference>
<dbReference type="EC" id="1.1.-.-" evidence="6"/>
<organism evidence="6 7">
    <name type="scientific">Prescottella soli</name>
    <dbReference type="NCBI Taxonomy" id="1543852"/>
    <lineage>
        <taxon>Bacteria</taxon>
        <taxon>Bacillati</taxon>
        <taxon>Actinomycetota</taxon>
        <taxon>Actinomycetes</taxon>
        <taxon>Mycobacteriales</taxon>
        <taxon>Nocardiaceae</taxon>
        <taxon>Prescottella</taxon>
    </lineage>
</organism>
<evidence type="ECO:0000259" key="5">
    <source>
        <dbReference type="Pfam" id="PF14833"/>
    </source>
</evidence>
<evidence type="ECO:0000313" key="7">
    <source>
        <dbReference type="Proteomes" id="UP001629744"/>
    </source>
</evidence>
<dbReference type="InterPro" id="IPR002204">
    <property type="entry name" value="3-OH-isobutyrate_DH-rel_CS"/>
</dbReference>
<dbReference type="PANTHER" id="PTHR43060:SF15">
    <property type="entry name" value="3-HYDROXYISOBUTYRATE DEHYDROGENASE-LIKE 1, MITOCHONDRIAL-RELATED"/>
    <property type="match status" value="1"/>
</dbReference>
<comment type="caution">
    <text evidence="6">The sequence shown here is derived from an EMBL/GenBank/DDBJ whole genome shotgun (WGS) entry which is preliminary data.</text>
</comment>
<dbReference type="GO" id="GO:0016491">
    <property type="term" value="F:oxidoreductase activity"/>
    <property type="evidence" value="ECO:0007669"/>
    <property type="project" value="UniProtKB-KW"/>
</dbReference>
<dbReference type="PIRSF" id="PIRSF000103">
    <property type="entry name" value="HIBADH"/>
    <property type="match status" value="1"/>
</dbReference>
<keyword evidence="2 6" id="KW-0560">Oxidoreductase</keyword>
<dbReference type="InterPro" id="IPR036291">
    <property type="entry name" value="NAD(P)-bd_dom_sf"/>
</dbReference>
<dbReference type="Gene3D" id="3.40.50.720">
    <property type="entry name" value="NAD(P)-binding Rossmann-like Domain"/>
    <property type="match status" value="1"/>
</dbReference>
<gene>
    <name evidence="6" type="ORF">ABEU19_001003</name>
</gene>
<dbReference type="InterPro" id="IPR006115">
    <property type="entry name" value="6PGDH_NADP-bd"/>
</dbReference>
<name>A0ABW9FQ22_9NOCA</name>
<dbReference type="Pfam" id="PF03446">
    <property type="entry name" value="NAD_binding_2"/>
    <property type="match status" value="1"/>
</dbReference>
<dbReference type="SUPFAM" id="SSF51735">
    <property type="entry name" value="NAD(P)-binding Rossmann-fold domains"/>
    <property type="match status" value="1"/>
</dbReference>
<dbReference type="InterPro" id="IPR029154">
    <property type="entry name" value="HIBADH-like_NADP-bd"/>
</dbReference>
<keyword evidence="3" id="KW-0520">NAD</keyword>
<evidence type="ECO:0000256" key="1">
    <source>
        <dbReference type="ARBA" id="ARBA00009080"/>
    </source>
</evidence>
<accession>A0ABW9FQ22</accession>
<sequence>MSDDSATASTIGYIGLGNMGAPMATRLLERPGTLVVCDTRPEATQPFTEAGALVAATPAEVAARATVISVTVLDDAQVRDVVVGPDGILPTARPGTVIAVHSTISDVTATELAETCRAKGVALVDAPVSGGAPGARQGRLAVMVGGSDEAFEAVREPFGYFAELVVHAGPVGAGTRMKLARNLLHFVSFTAACEAGRLAEAADLDVRALGKVVRHTDAITGGAGAIMLRDTTATVAPDDPWFSILSHVRNLGEKDLALALDLGDRFDVDLPLAARALTGLGPGLGVGAGTVADQSSHQKETA</sequence>
<dbReference type="InterPro" id="IPR013328">
    <property type="entry name" value="6PGD_dom2"/>
</dbReference>
<dbReference type="Pfam" id="PF14833">
    <property type="entry name" value="NAD_binding_11"/>
    <property type="match status" value="1"/>
</dbReference>
<dbReference type="InterPro" id="IPR015815">
    <property type="entry name" value="HIBADH-related"/>
</dbReference>
<reference evidence="6 7" key="1">
    <citation type="submission" date="2023-11" db="EMBL/GenBank/DDBJ databases">
        <authorList>
            <person name="Val-Calvo J."/>
            <person name="Scortti M."/>
            <person name="Vazquez-Boland J."/>
        </authorList>
    </citation>
    <scope>NUCLEOTIDE SEQUENCE [LARGE SCALE GENOMIC DNA]</scope>
    <source>
        <strain evidence="6 7">DSM 46662</strain>
    </source>
</reference>
<comment type="similarity">
    <text evidence="1">Belongs to the HIBADH-related family.</text>
</comment>
<dbReference type="EMBL" id="JBDLNU010000001">
    <property type="protein sequence ID" value="MFM1727542.1"/>
    <property type="molecule type" value="Genomic_DNA"/>
</dbReference>
<feature type="domain" description="3-hydroxyisobutyrate dehydrogenase-like NAD-binding" evidence="5">
    <location>
        <begin position="172"/>
        <end position="276"/>
    </location>
</feature>
<evidence type="ECO:0000256" key="3">
    <source>
        <dbReference type="ARBA" id="ARBA00023027"/>
    </source>
</evidence>
<dbReference type="SUPFAM" id="SSF48179">
    <property type="entry name" value="6-phosphogluconate dehydrogenase C-terminal domain-like"/>
    <property type="match status" value="1"/>
</dbReference>
<evidence type="ECO:0000259" key="4">
    <source>
        <dbReference type="Pfam" id="PF03446"/>
    </source>
</evidence>
<dbReference type="Gene3D" id="1.10.1040.10">
    <property type="entry name" value="N-(1-d-carboxylethyl)-l-norvaline Dehydrogenase, domain 2"/>
    <property type="match status" value="1"/>
</dbReference>
<dbReference type="PANTHER" id="PTHR43060">
    <property type="entry name" value="3-HYDROXYISOBUTYRATE DEHYDROGENASE-LIKE 1, MITOCHONDRIAL-RELATED"/>
    <property type="match status" value="1"/>
</dbReference>
<evidence type="ECO:0000313" key="6">
    <source>
        <dbReference type="EMBL" id="MFM1727542.1"/>
    </source>
</evidence>
<feature type="domain" description="6-phosphogluconate dehydrogenase NADP-binding" evidence="4">
    <location>
        <begin position="10"/>
        <end position="168"/>
    </location>
</feature>
<protein>
    <submittedName>
        <fullName evidence="6">NAD(P)-dependent oxidoreductase</fullName>
        <ecNumber evidence="6">1.1.-.-</ecNumber>
    </submittedName>
</protein>
<dbReference type="PROSITE" id="PS00895">
    <property type="entry name" value="3_HYDROXYISOBUT_DH"/>
    <property type="match status" value="1"/>
</dbReference>
<dbReference type="InterPro" id="IPR008927">
    <property type="entry name" value="6-PGluconate_DH-like_C_sf"/>
</dbReference>
<proteinExistence type="inferred from homology"/>